<organism evidence="1 2">
    <name type="scientific">Trichothecium roseum</name>
    <dbReference type="NCBI Taxonomy" id="47278"/>
    <lineage>
        <taxon>Eukaryota</taxon>
        <taxon>Fungi</taxon>
        <taxon>Dikarya</taxon>
        <taxon>Ascomycota</taxon>
        <taxon>Pezizomycotina</taxon>
        <taxon>Sordariomycetes</taxon>
        <taxon>Hypocreomycetidae</taxon>
        <taxon>Hypocreales</taxon>
        <taxon>Hypocreales incertae sedis</taxon>
        <taxon>Trichothecium</taxon>
    </lineage>
</organism>
<gene>
    <name evidence="1" type="ORF">N3K66_003067</name>
</gene>
<evidence type="ECO:0000313" key="1">
    <source>
        <dbReference type="EMBL" id="KAI9901250.1"/>
    </source>
</evidence>
<comment type="caution">
    <text evidence="1">The sequence shown here is derived from an EMBL/GenBank/DDBJ whole genome shotgun (WGS) entry which is preliminary data.</text>
</comment>
<protein>
    <submittedName>
        <fullName evidence="1">Uncharacterized protein</fullName>
    </submittedName>
</protein>
<keyword evidence="2" id="KW-1185">Reference proteome</keyword>
<dbReference type="Proteomes" id="UP001163324">
    <property type="component" value="Chromosome 3"/>
</dbReference>
<dbReference type="EMBL" id="CM047942">
    <property type="protein sequence ID" value="KAI9901250.1"/>
    <property type="molecule type" value="Genomic_DNA"/>
</dbReference>
<evidence type="ECO:0000313" key="2">
    <source>
        <dbReference type="Proteomes" id="UP001163324"/>
    </source>
</evidence>
<sequence>MPNDPEQSMFCDKMGVLNSENMAAVLKIAIMNKDYSFLEDMVSHFSLQIPSVFFTWAGQWMEGDGPDPQERLALLRQGSTQATTRKPRLQGLCRAVTHLAPISDAETTAAAKKDGAVFEFTREMARTGVDLISKYPGFSADDAAPLFDLIHYFDDPNKAIFELIVPKVEERPREPLFYMSFLTTLHEKAQKGLLPKQECARVCRTGASALARTVNSFAALQRGGDDKNRSPRYAAPRKLLSDFITLLIDISKETGGDSEVEEDVVASLVNKMTRQVPDLPSRELPALWLPFASQLSKKLTDRGTALDAAPYQALSSGIIRHFVDRWVGPEPVDDGNLVRDTISCGCADCEDLNDFLASLTRGEEGFSVKESRRKHLYWKLTGGGIDCSTDTERARGDQDVYAVQAQARGVGGPRQVGRRDLLAPVWRAAAGTAAAEDDTGRRRA</sequence>
<name>A0ACC0V5R3_9HYPO</name>
<accession>A0ACC0V5R3</accession>
<proteinExistence type="predicted"/>
<reference evidence="1" key="1">
    <citation type="submission" date="2022-10" db="EMBL/GenBank/DDBJ databases">
        <title>Complete Genome of Trichothecium roseum strain YXFP-22015, a Plant Pathogen Isolated from Citrus.</title>
        <authorList>
            <person name="Wang Y."/>
            <person name="Zhu L."/>
        </authorList>
    </citation>
    <scope>NUCLEOTIDE SEQUENCE</scope>
    <source>
        <strain evidence="1">YXFP-22015</strain>
    </source>
</reference>